<evidence type="ECO:0000256" key="2">
    <source>
        <dbReference type="ARBA" id="ARBA00022448"/>
    </source>
</evidence>
<keyword evidence="6" id="KW-0479">Metal-binding</keyword>
<proteinExistence type="predicted"/>
<evidence type="ECO:0000256" key="5">
    <source>
        <dbReference type="ARBA" id="ARBA00023136"/>
    </source>
</evidence>
<dbReference type="Proteomes" id="UP000749559">
    <property type="component" value="Unassembled WGS sequence"/>
</dbReference>
<accession>A0A8J1TJ28</accession>
<keyword evidence="8" id="KW-1185">Reference proteome</keyword>
<reference evidence="7" key="1">
    <citation type="submission" date="2022-03" db="EMBL/GenBank/DDBJ databases">
        <authorList>
            <person name="Martin C."/>
        </authorList>
    </citation>
    <scope>NUCLEOTIDE SEQUENCE</scope>
</reference>
<dbReference type="GO" id="GO:0046872">
    <property type="term" value="F:metal ion binding"/>
    <property type="evidence" value="ECO:0007669"/>
    <property type="project" value="UniProtKB-KW"/>
</dbReference>
<evidence type="ECO:0000256" key="3">
    <source>
        <dbReference type="ARBA" id="ARBA00022692"/>
    </source>
</evidence>
<evidence type="ECO:0000313" key="7">
    <source>
        <dbReference type="EMBL" id="CAH1777700.1"/>
    </source>
</evidence>
<dbReference type="Pfam" id="PF00209">
    <property type="entry name" value="SNF"/>
    <property type="match status" value="1"/>
</dbReference>
<name>A0A8J1TJ28_OWEFU</name>
<feature type="binding site" evidence="6">
    <location>
        <position position="87"/>
    </location>
    <ligand>
        <name>Na(+)</name>
        <dbReference type="ChEBI" id="CHEBI:29101"/>
        <label>1</label>
    </ligand>
</feature>
<evidence type="ECO:0000313" key="8">
    <source>
        <dbReference type="Proteomes" id="UP000749559"/>
    </source>
</evidence>
<dbReference type="GO" id="GO:0089718">
    <property type="term" value="P:amino acid import across plasma membrane"/>
    <property type="evidence" value="ECO:0007669"/>
    <property type="project" value="TreeGrafter"/>
</dbReference>
<evidence type="ECO:0000256" key="1">
    <source>
        <dbReference type="ARBA" id="ARBA00004141"/>
    </source>
</evidence>
<keyword evidence="2" id="KW-0813">Transport</keyword>
<keyword evidence="3" id="KW-0812">Transmembrane</keyword>
<dbReference type="SUPFAM" id="SSF161070">
    <property type="entry name" value="SNF-like"/>
    <property type="match status" value="1"/>
</dbReference>
<dbReference type="PROSITE" id="PS50267">
    <property type="entry name" value="NA_NEUROTRAN_SYMP_3"/>
    <property type="match status" value="1"/>
</dbReference>
<feature type="binding site" evidence="6">
    <location>
        <position position="91"/>
    </location>
    <ligand>
        <name>Na(+)</name>
        <dbReference type="ChEBI" id="CHEBI:29101"/>
        <label>1</label>
    </ligand>
</feature>
<keyword evidence="6" id="KW-0915">Sodium</keyword>
<keyword evidence="5" id="KW-0472">Membrane</keyword>
<organism evidence="7 8">
    <name type="scientific">Owenia fusiformis</name>
    <name type="common">Polychaete worm</name>
    <dbReference type="NCBI Taxonomy" id="6347"/>
    <lineage>
        <taxon>Eukaryota</taxon>
        <taxon>Metazoa</taxon>
        <taxon>Spiralia</taxon>
        <taxon>Lophotrochozoa</taxon>
        <taxon>Annelida</taxon>
        <taxon>Polychaeta</taxon>
        <taxon>Sedentaria</taxon>
        <taxon>Canalipalpata</taxon>
        <taxon>Sabellida</taxon>
        <taxon>Oweniida</taxon>
        <taxon>Oweniidae</taxon>
        <taxon>Owenia</taxon>
    </lineage>
</organism>
<dbReference type="PRINTS" id="PR00176">
    <property type="entry name" value="NANEUSMPORT"/>
</dbReference>
<dbReference type="PANTHER" id="PTHR11616:SF241">
    <property type="entry name" value="SODIUM- AND CHLORIDE-DEPENDENT GLYCINE TRANSPORTER 2"/>
    <property type="match status" value="1"/>
</dbReference>
<dbReference type="InterPro" id="IPR000175">
    <property type="entry name" value="Na/ntran_symport"/>
</dbReference>
<dbReference type="GO" id="GO:0005283">
    <property type="term" value="F:amino acid:sodium symporter activity"/>
    <property type="evidence" value="ECO:0007669"/>
    <property type="project" value="TreeGrafter"/>
</dbReference>
<dbReference type="GO" id="GO:0005886">
    <property type="term" value="C:plasma membrane"/>
    <property type="evidence" value="ECO:0007669"/>
    <property type="project" value="TreeGrafter"/>
</dbReference>
<sequence>MASYNKFNSNCQRDSAIISIMNAATSVFAGLVIFSVVGFMAHETGESIERVVTQGPGLAFVVYPEAVTKLPASPVWSVLFFTMLLTLGVGSMFVTIQSIAICITDEFNLTSRKTLVTAIICVVEFLLGIPLIMQGGMYVLQVMDWYSIPFVVMIITFTECVAIAWIYGTNQFSKDIELMIGSKPSILWRICWRFVTPGLVLFIFCFIVVTHVPVTYGSYTYPDWAIGVGWMLAVVSFVPIPLFACYRIMTTVGKSLKERIQYLTMPEPSWGPSLEKNRALYIETLSEKRKRHMLGHIDLDMVSTPLGNDKL</sequence>
<evidence type="ECO:0000256" key="6">
    <source>
        <dbReference type="PIRSR" id="PIRSR600175-1"/>
    </source>
</evidence>
<dbReference type="EMBL" id="CAIIXF020000002">
    <property type="protein sequence ID" value="CAH1777700.1"/>
    <property type="molecule type" value="Genomic_DNA"/>
</dbReference>
<dbReference type="OrthoDB" id="6155318at2759"/>
<keyword evidence="4" id="KW-1133">Transmembrane helix</keyword>
<evidence type="ECO:0000256" key="4">
    <source>
        <dbReference type="ARBA" id="ARBA00022989"/>
    </source>
</evidence>
<protein>
    <submittedName>
        <fullName evidence="7">Uncharacterized protein</fullName>
    </submittedName>
</protein>
<gene>
    <name evidence="7" type="ORF">OFUS_LOCUS4704</name>
</gene>
<comment type="caution">
    <text evidence="7">The sequence shown here is derived from an EMBL/GenBank/DDBJ whole genome shotgun (WGS) entry which is preliminary data.</text>
</comment>
<feature type="binding site" evidence="6">
    <location>
        <position position="22"/>
    </location>
    <ligand>
        <name>Na(+)</name>
        <dbReference type="ChEBI" id="CHEBI:29101"/>
        <label>1</label>
    </ligand>
</feature>
<dbReference type="PANTHER" id="PTHR11616">
    <property type="entry name" value="SODIUM/CHLORIDE DEPENDENT TRANSPORTER"/>
    <property type="match status" value="1"/>
</dbReference>
<dbReference type="AlphaFoldDB" id="A0A8J1TJ28"/>
<comment type="subcellular location">
    <subcellularLocation>
        <location evidence="1">Membrane</location>
        <topology evidence="1">Multi-pass membrane protein</topology>
    </subcellularLocation>
</comment>
<dbReference type="InterPro" id="IPR037272">
    <property type="entry name" value="SNS_sf"/>
</dbReference>